<feature type="repeat" description="ARM" evidence="6">
    <location>
        <begin position="582"/>
        <end position="614"/>
    </location>
</feature>
<dbReference type="GO" id="GO:0005634">
    <property type="term" value="C:nucleus"/>
    <property type="evidence" value="ECO:0007669"/>
    <property type="project" value="TreeGrafter"/>
</dbReference>
<reference evidence="9" key="2">
    <citation type="submission" date="2023-11" db="UniProtKB">
        <authorList>
            <consortium name="WormBaseParasite"/>
        </authorList>
    </citation>
    <scope>IDENTIFICATION</scope>
</reference>
<evidence type="ECO:0000256" key="3">
    <source>
        <dbReference type="ARBA" id="ARBA00022737"/>
    </source>
</evidence>
<dbReference type="GO" id="GO:0098609">
    <property type="term" value="P:cell-cell adhesion"/>
    <property type="evidence" value="ECO:0007669"/>
    <property type="project" value="InterPro"/>
</dbReference>
<dbReference type="InterPro" id="IPR028435">
    <property type="entry name" value="Plakophilin/d_Catenin"/>
</dbReference>
<feature type="compositionally biased region" description="Low complexity" evidence="7">
    <location>
        <begin position="494"/>
        <end position="508"/>
    </location>
</feature>
<dbReference type="PROSITE" id="PS50176">
    <property type="entry name" value="ARM_REPEAT"/>
    <property type="match status" value="4"/>
</dbReference>
<evidence type="ECO:0000256" key="4">
    <source>
        <dbReference type="ARBA" id="ARBA00022889"/>
    </source>
</evidence>
<dbReference type="InterPro" id="IPR016024">
    <property type="entry name" value="ARM-type_fold"/>
</dbReference>
<dbReference type="InterPro" id="IPR011989">
    <property type="entry name" value="ARM-like"/>
</dbReference>
<evidence type="ECO:0000256" key="7">
    <source>
        <dbReference type="SAM" id="MobiDB-lite"/>
    </source>
</evidence>
<sequence>MNRDFDFKRSLQLPSQFDYCETLPERKNSNSTSILATQSETLLCNKHNGYVNRISSADTKLDNVVDASEMKCSTNIQNNNNNNINNNNTNASSNNWNSHIQNNQKRSEQIISRLKHNHNNYHTHGYDRKIYINQNNGTTYIDDLRIRRTPMPGHRQFMNNTEDGHFKSSTIDRYSTMPNINNNNNNLPKKPEYFTSSSGTFSQQSVDIPLLIRLLQSSDPDVVSNAAAYLQHLVYRNPSLKEKTRLSGGISALVQLLYSDHTRVCLNAVGVLRNLTCGDTLAIKKELERVGGVRALAWLIENRQVYGTSVDSFKDLNYPVSNSHSHTYHFNGASEYDDLHQAVKSILENAASVLCNLASVSCLKRSVLQEALIPSLLNVIIVPAATETTVYGSKDNGAESIISSMLFRIVTSLVRNISSSEDDDIREQMRQCPQLSTSLYAILHYAVDHGLYDKRSIEHCVCTIRNLCYGLQQPQQQQQQQQNHIADQQHQKQQKSQKQLQQPQSQQISRRSVTPSGQESKAQLTQEKSHSNSLFRIKSSSLSSGKKSKRSMDFEALSDSSSTLLMSQSKSESIPPPYGDVESIKTLIALLQCSSNPYTLEAAAGALQNLTAGNGYSSECIREIIRVNHGLPLLVELLNNPIHFVVATAANALRNSALNLISCSLLGKYALNRIIQALDQHPCGIGVNTQPSQYTPNHLNKLNAMNNSSSEWQLPHSKSLNLSNKLATLSNSEHYQYIEEDKTNMKKLCTVSLLTLCCILIHKKLEHARRFVTLGGVEKCQELLNLCITYGHLSEVSQTDQVVTDDKTTQTVIKLIRQLLFILWEFSELRPIYKLAGWTEADFCIHKRSRLASLVRRRSKRTEIPRRRVNSSYRQYTNEKSAEFNDNSKERFMFSNKIKSNEVISDDFASRCDDLSESLYSLHGQPSSYYIPAQSFVHESQNTDQMNFYKQDKPYGVYLPEGGINEGGKDRQSIFEDDWRYRSDLDKLMEQRRLFQRINEMGNNYSNTLDPNAPDSWV</sequence>
<comment type="subcellular location">
    <subcellularLocation>
        <location evidence="1">Cell junction</location>
    </subcellularLocation>
</comment>
<comment type="similarity">
    <text evidence="2">Belongs to the beta-catenin family.</text>
</comment>
<accession>A0AA85IVQ3</accession>
<dbReference type="GO" id="GO:0005737">
    <property type="term" value="C:cytoplasm"/>
    <property type="evidence" value="ECO:0007669"/>
    <property type="project" value="TreeGrafter"/>
</dbReference>
<feature type="repeat" description="ARM" evidence="6">
    <location>
        <begin position="629"/>
        <end position="655"/>
    </location>
</feature>
<dbReference type="Proteomes" id="UP000050795">
    <property type="component" value="Unassembled WGS sequence"/>
</dbReference>
<dbReference type="Pfam" id="PF00514">
    <property type="entry name" value="Arm"/>
    <property type="match status" value="3"/>
</dbReference>
<dbReference type="InterPro" id="IPR000225">
    <property type="entry name" value="Armadillo"/>
</dbReference>
<organism evidence="8 9">
    <name type="scientific">Trichobilharzia regenti</name>
    <name type="common">Nasal bird schistosome</name>
    <dbReference type="NCBI Taxonomy" id="157069"/>
    <lineage>
        <taxon>Eukaryota</taxon>
        <taxon>Metazoa</taxon>
        <taxon>Spiralia</taxon>
        <taxon>Lophotrochozoa</taxon>
        <taxon>Platyhelminthes</taxon>
        <taxon>Trematoda</taxon>
        <taxon>Digenea</taxon>
        <taxon>Strigeidida</taxon>
        <taxon>Schistosomatoidea</taxon>
        <taxon>Schistosomatidae</taxon>
        <taxon>Trichobilharzia</taxon>
    </lineage>
</organism>
<evidence type="ECO:0000313" key="9">
    <source>
        <dbReference type="WBParaSite" id="TREG1_106110.1"/>
    </source>
</evidence>
<feature type="compositionally biased region" description="Low complexity" evidence="7">
    <location>
        <begin position="479"/>
        <end position="488"/>
    </location>
</feature>
<dbReference type="AlphaFoldDB" id="A0AA85IVQ3"/>
<reference evidence="8" key="1">
    <citation type="submission" date="2022-06" db="EMBL/GenBank/DDBJ databases">
        <authorList>
            <person name="Berger JAMES D."/>
            <person name="Berger JAMES D."/>
        </authorList>
    </citation>
    <scope>NUCLEOTIDE SEQUENCE [LARGE SCALE GENOMIC DNA]</scope>
</reference>
<dbReference type="PANTHER" id="PTHR10372:SF27">
    <property type="entry name" value="ADHERENS JUNCTION PROTEIN P120"/>
    <property type="match status" value="1"/>
</dbReference>
<evidence type="ECO:0000256" key="5">
    <source>
        <dbReference type="ARBA" id="ARBA00022949"/>
    </source>
</evidence>
<dbReference type="GO" id="GO:0005886">
    <property type="term" value="C:plasma membrane"/>
    <property type="evidence" value="ECO:0007669"/>
    <property type="project" value="TreeGrafter"/>
</dbReference>
<dbReference type="SUPFAM" id="SSF48371">
    <property type="entry name" value="ARM repeat"/>
    <property type="match status" value="1"/>
</dbReference>
<feature type="compositionally biased region" description="Polar residues" evidence="7">
    <location>
        <begin position="509"/>
        <end position="526"/>
    </location>
</feature>
<proteinExistence type="inferred from homology"/>
<protein>
    <submittedName>
        <fullName evidence="9">Uncharacterized protein</fullName>
    </submittedName>
</protein>
<keyword evidence="3" id="KW-0677">Repeat</keyword>
<feature type="repeat" description="ARM" evidence="6">
    <location>
        <begin position="248"/>
        <end position="276"/>
    </location>
</feature>
<keyword evidence="5" id="KW-0965">Cell junction</keyword>
<name>A0AA85IVQ3_TRIRE</name>
<feature type="repeat" description="ARM" evidence="6">
    <location>
        <begin position="206"/>
        <end position="248"/>
    </location>
</feature>
<feature type="region of interest" description="Disordered" evidence="7">
    <location>
        <begin position="479"/>
        <end position="554"/>
    </location>
</feature>
<dbReference type="Gene3D" id="1.25.10.10">
    <property type="entry name" value="Leucine-rich Repeat Variant"/>
    <property type="match status" value="1"/>
</dbReference>
<evidence type="ECO:0000313" key="8">
    <source>
        <dbReference type="Proteomes" id="UP000050795"/>
    </source>
</evidence>
<evidence type="ECO:0000256" key="6">
    <source>
        <dbReference type="PROSITE-ProRule" id="PRU00259"/>
    </source>
</evidence>
<keyword evidence="4" id="KW-0130">Cell adhesion</keyword>
<dbReference type="WBParaSite" id="TREG1_106110.1">
    <property type="protein sequence ID" value="TREG1_106110.1"/>
    <property type="gene ID" value="TREG1_106110"/>
</dbReference>
<dbReference type="GO" id="GO:0005912">
    <property type="term" value="C:adherens junction"/>
    <property type="evidence" value="ECO:0007669"/>
    <property type="project" value="TreeGrafter"/>
</dbReference>
<dbReference type="SMART" id="SM00185">
    <property type="entry name" value="ARM"/>
    <property type="match status" value="6"/>
</dbReference>
<feature type="compositionally biased region" description="Low complexity" evidence="7">
    <location>
        <begin position="531"/>
        <end position="545"/>
    </location>
</feature>
<evidence type="ECO:0000256" key="1">
    <source>
        <dbReference type="ARBA" id="ARBA00004282"/>
    </source>
</evidence>
<evidence type="ECO:0000256" key="2">
    <source>
        <dbReference type="ARBA" id="ARBA00005462"/>
    </source>
</evidence>
<dbReference type="PANTHER" id="PTHR10372">
    <property type="entry name" value="PLAKOPHILLIN-RELATED"/>
    <property type="match status" value="1"/>
</dbReference>
<keyword evidence="8" id="KW-1185">Reference proteome</keyword>